<evidence type="ECO:0000259" key="5">
    <source>
        <dbReference type="Pfam" id="PF04542"/>
    </source>
</evidence>
<dbReference type="InterPro" id="IPR013325">
    <property type="entry name" value="RNA_pol_sigma_r2"/>
</dbReference>
<reference evidence="7" key="1">
    <citation type="submission" date="2018-06" db="EMBL/GenBank/DDBJ databases">
        <authorList>
            <person name="Zhirakovskaya E."/>
        </authorList>
    </citation>
    <scope>NUCLEOTIDE SEQUENCE</scope>
</reference>
<dbReference type="Pfam" id="PF08281">
    <property type="entry name" value="Sigma70_r4_2"/>
    <property type="match status" value="1"/>
</dbReference>
<evidence type="ECO:0000256" key="3">
    <source>
        <dbReference type="ARBA" id="ARBA00023082"/>
    </source>
</evidence>
<dbReference type="Gene3D" id="1.10.10.10">
    <property type="entry name" value="Winged helix-like DNA-binding domain superfamily/Winged helix DNA-binding domain"/>
    <property type="match status" value="1"/>
</dbReference>
<name>A0A3B1B0T9_9ZZZZ</name>
<dbReference type="EMBL" id="UOFX01000056">
    <property type="protein sequence ID" value="VAX09732.1"/>
    <property type="molecule type" value="Genomic_DNA"/>
</dbReference>
<proteinExistence type="inferred from homology"/>
<dbReference type="SUPFAM" id="SSF88946">
    <property type="entry name" value="Sigma2 domain of RNA polymerase sigma factors"/>
    <property type="match status" value="1"/>
</dbReference>
<dbReference type="InterPro" id="IPR014284">
    <property type="entry name" value="RNA_pol_sigma-70_dom"/>
</dbReference>
<evidence type="ECO:0000259" key="6">
    <source>
        <dbReference type="Pfam" id="PF08281"/>
    </source>
</evidence>
<evidence type="ECO:0000256" key="4">
    <source>
        <dbReference type="ARBA" id="ARBA00023163"/>
    </source>
</evidence>
<dbReference type="AlphaFoldDB" id="A0A3B1B0T9"/>
<accession>A0A3B1B0T9</accession>
<dbReference type="GO" id="GO:0006352">
    <property type="term" value="P:DNA-templated transcription initiation"/>
    <property type="evidence" value="ECO:0007669"/>
    <property type="project" value="InterPro"/>
</dbReference>
<feature type="domain" description="RNA polymerase sigma factor 70 region 4 type 2" evidence="6">
    <location>
        <begin position="121"/>
        <end position="171"/>
    </location>
</feature>
<keyword evidence="2" id="KW-0805">Transcription regulation</keyword>
<keyword evidence="3" id="KW-0731">Sigma factor</keyword>
<sequence>MSDEHQQLLNRIATGEEAALHSFYQAYEQRIFAFALKRLSDHFEAADVLNDVMMQVWRSAGRFEGRSKISTWVLGIANHKILDKLRQRKRTEHDELDLQIEDENEISATRVIEASQNMAHLTLCMDKLSDAHRQVIHLTFFEELSYPDIATTLDCPEGTIKTRIFHARKQLKQCLSRIV</sequence>
<evidence type="ECO:0000313" key="7">
    <source>
        <dbReference type="EMBL" id="VAX09732.1"/>
    </source>
</evidence>
<dbReference type="InterPro" id="IPR039425">
    <property type="entry name" value="RNA_pol_sigma-70-like"/>
</dbReference>
<dbReference type="CDD" id="cd06171">
    <property type="entry name" value="Sigma70_r4"/>
    <property type="match status" value="1"/>
</dbReference>
<dbReference type="GO" id="GO:0016987">
    <property type="term" value="F:sigma factor activity"/>
    <property type="evidence" value="ECO:0007669"/>
    <property type="project" value="UniProtKB-KW"/>
</dbReference>
<dbReference type="GO" id="GO:0003677">
    <property type="term" value="F:DNA binding"/>
    <property type="evidence" value="ECO:0007669"/>
    <property type="project" value="InterPro"/>
</dbReference>
<dbReference type="InterPro" id="IPR007627">
    <property type="entry name" value="RNA_pol_sigma70_r2"/>
</dbReference>
<feature type="domain" description="RNA polymerase sigma-70 region 2" evidence="5">
    <location>
        <begin position="23"/>
        <end position="91"/>
    </location>
</feature>
<comment type="similarity">
    <text evidence="1">Belongs to the sigma-70 factor family. ECF subfamily.</text>
</comment>
<dbReference type="PANTHER" id="PTHR43133:SF32">
    <property type="entry name" value="BLR3042 PROTEIN"/>
    <property type="match status" value="1"/>
</dbReference>
<dbReference type="NCBIfam" id="TIGR02937">
    <property type="entry name" value="sigma70-ECF"/>
    <property type="match status" value="1"/>
</dbReference>
<dbReference type="InterPro" id="IPR036388">
    <property type="entry name" value="WH-like_DNA-bd_sf"/>
</dbReference>
<dbReference type="PANTHER" id="PTHR43133">
    <property type="entry name" value="RNA POLYMERASE ECF-TYPE SIGMA FACTO"/>
    <property type="match status" value="1"/>
</dbReference>
<dbReference type="Pfam" id="PF04542">
    <property type="entry name" value="Sigma70_r2"/>
    <property type="match status" value="1"/>
</dbReference>
<evidence type="ECO:0000256" key="2">
    <source>
        <dbReference type="ARBA" id="ARBA00023015"/>
    </source>
</evidence>
<keyword evidence="4" id="KW-0804">Transcription</keyword>
<gene>
    <name evidence="7" type="ORF">MNBD_GAMMA26-1183</name>
</gene>
<dbReference type="InterPro" id="IPR013324">
    <property type="entry name" value="RNA_pol_sigma_r3/r4-like"/>
</dbReference>
<dbReference type="Gene3D" id="1.10.1740.10">
    <property type="match status" value="1"/>
</dbReference>
<evidence type="ECO:0000256" key="1">
    <source>
        <dbReference type="ARBA" id="ARBA00010641"/>
    </source>
</evidence>
<protein>
    <submittedName>
        <fullName evidence="7">RNA polymerase ECF-type sigma factor</fullName>
    </submittedName>
</protein>
<organism evidence="7">
    <name type="scientific">hydrothermal vent metagenome</name>
    <dbReference type="NCBI Taxonomy" id="652676"/>
    <lineage>
        <taxon>unclassified sequences</taxon>
        <taxon>metagenomes</taxon>
        <taxon>ecological metagenomes</taxon>
    </lineage>
</organism>
<dbReference type="InterPro" id="IPR013249">
    <property type="entry name" value="RNA_pol_sigma70_r4_t2"/>
</dbReference>
<dbReference type="SUPFAM" id="SSF88659">
    <property type="entry name" value="Sigma3 and sigma4 domains of RNA polymerase sigma factors"/>
    <property type="match status" value="1"/>
</dbReference>